<evidence type="ECO:0000313" key="3">
    <source>
        <dbReference type="WBParaSite" id="nRc.2.0.1.t19856-RA"/>
    </source>
</evidence>
<dbReference type="Proteomes" id="UP000887565">
    <property type="component" value="Unplaced"/>
</dbReference>
<proteinExistence type="predicted"/>
<protein>
    <submittedName>
        <fullName evidence="3">Uncharacterized protein</fullName>
    </submittedName>
</protein>
<evidence type="ECO:0000313" key="2">
    <source>
        <dbReference type="Proteomes" id="UP000887565"/>
    </source>
</evidence>
<reference evidence="3" key="1">
    <citation type="submission" date="2022-11" db="UniProtKB">
        <authorList>
            <consortium name="WormBaseParasite"/>
        </authorList>
    </citation>
    <scope>IDENTIFICATION</scope>
</reference>
<sequence>MLKIVNVVFLRCGTSSHWSQKFLCSTAVKTKVIDEVDNKKTPSMEQPVPAAQIDNEIAFSNRRRNEMRVIKSFDKNVGDSASADYDPMKKLLEATKKVNEFDKQNPFKSHSVKVEPLRPSVSGANSTPIRRVR</sequence>
<evidence type="ECO:0000256" key="1">
    <source>
        <dbReference type="SAM" id="MobiDB-lite"/>
    </source>
</evidence>
<name>A0A915J067_ROMCU</name>
<dbReference type="WBParaSite" id="nRc.2.0.1.t19856-RA">
    <property type="protein sequence ID" value="nRc.2.0.1.t19856-RA"/>
    <property type="gene ID" value="nRc.2.0.1.g19856"/>
</dbReference>
<organism evidence="2 3">
    <name type="scientific">Romanomermis culicivorax</name>
    <name type="common">Nematode worm</name>
    <dbReference type="NCBI Taxonomy" id="13658"/>
    <lineage>
        <taxon>Eukaryota</taxon>
        <taxon>Metazoa</taxon>
        <taxon>Ecdysozoa</taxon>
        <taxon>Nematoda</taxon>
        <taxon>Enoplea</taxon>
        <taxon>Dorylaimia</taxon>
        <taxon>Mermithida</taxon>
        <taxon>Mermithoidea</taxon>
        <taxon>Mermithidae</taxon>
        <taxon>Romanomermis</taxon>
    </lineage>
</organism>
<keyword evidence="2" id="KW-1185">Reference proteome</keyword>
<dbReference type="AlphaFoldDB" id="A0A915J067"/>
<feature type="region of interest" description="Disordered" evidence="1">
    <location>
        <begin position="102"/>
        <end position="133"/>
    </location>
</feature>
<feature type="compositionally biased region" description="Polar residues" evidence="1">
    <location>
        <begin position="122"/>
        <end position="133"/>
    </location>
</feature>
<accession>A0A915J067</accession>